<evidence type="ECO:0000256" key="1">
    <source>
        <dbReference type="SAM" id="SignalP"/>
    </source>
</evidence>
<name>A0A3P3QSP0_9GAMM</name>
<dbReference type="InterPro" id="IPR010496">
    <property type="entry name" value="AL/BT2_dom"/>
</dbReference>
<evidence type="ECO:0000313" key="3">
    <source>
        <dbReference type="EMBL" id="RRJ23430.1"/>
    </source>
</evidence>
<dbReference type="AlphaFoldDB" id="A0A3P3QSP0"/>
<feature type="signal peptide" evidence="1">
    <location>
        <begin position="1"/>
        <end position="18"/>
    </location>
</feature>
<dbReference type="OrthoDB" id="176168at2"/>
<sequence length="253" mass="28080">MNYVWIGVALSFSAAALAATDISTLTDAERHALAAKTEVWTPVPPVVTAVKGQAPSDAIQLLDQNLSQWTSVNTGAEAQWTMKDGVLTVKPGTGDIRSKESFCDIQLHLEWRVGKDRMDKEGQLRNNSGIFLQEMYEIQILDSYQNKTYPNGQAGAVYKQTIPLVNATRPTGEWQEYDIIYKAPRFDGEKRLSPGYVTVLHNGVLLQNHTEIAGTTEWIGAPQVKAHGCLPLKLQDHGDSVSFRNIWVRKLDS</sequence>
<protein>
    <submittedName>
        <fullName evidence="3">DUF1080 domain-containing protein</fullName>
    </submittedName>
</protein>
<organism evidence="3 4">
    <name type="scientific">Rheinheimera mesophila</name>
    <dbReference type="NCBI Taxonomy" id="1547515"/>
    <lineage>
        <taxon>Bacteria</taxon>
        <taxon>Pseudomonadati</taxon>
        <taxon>Pseudomonadota</taxon>
        <taxon>Gammaproteobacteria</taxon>
        <taxon>Chromatiales</taxon>
        <taxon>Chromatiaceae</taxon>
        <taxon>Rheinheimera</taxon>
    </lineage>
</organism>
<proteinExistence type="predicted"/>
<evidence type="ECO:0000259" key="2">
    <source>
        <dbReference type="Pfam" id="PF06439"/>
    </source>
</evidence>
<keyword evidence="1" id="KW-0732">Signal</keyword>
<dbReference type="Proteomes" id="UP000276260">
    <property type="component" value="Unassembled WGS sequence"/>
</dbReference>
<dbReference type="GO" id="GO:0016787">
    <property type="term" value="F:hydrolase activity"/>
    <property type="evidence" value="ECO:0007669"/>
    <property type="project" value="InterPro"/>
</dbReference>
<feature type="domain" description="3-keto-alpha-glucoside-1,2-lyase/3-keto-2-hydroxy-glucal hydratase" evidence="2">
    <location>
        <begin position="58"/>
        <end position="249"/>
    </location>
</feature>
<evidence type="ECO:0000313" key="4">
    <source>
        <dbReference type="Proteomes" id="UP000276260"/>
    </source>
</evidence>
<comment type="caution">
    <text evidence="3">The sequence shown here is derived from an EMBL/GenBank/DDBJ whole genome shotgun (WGS) entry which is preliminary data.</text>
</comment>
<dbReference type="Pfam" id="PF06439">
    <property type="entry name" value="3keto-disac_hyd"/>
    <property type="match status" value="1"/>
</dbReference>
<dbReference type="RefSeq" id="WP_046520321.1">
    <property type="nucleotide sequence ID" value="NZ_LAVS01000031.1"/>
</dbReference>
<dbReference type="EMBL" id="RRCF01000001">
    <property type="protein sequence ID" value="RRJ23430.1"/>
    <property type="molecule type" value="Genomic_DNA"/>
</dbReference>
<keyword evidence="4" id="KW-1185">Reference proteome</keyword>
<gene>
    <name evidence="3" type="ORF">EIK76_05010</name>
</gene>
<feature type="chain" id="PRO_5018684879" evidence="1">
    <location>
        <begin position="19"/>
        <end position="253"/>
    </location>
</feature>
<accession>A0A3P3QSP0</accession>
<reference evidence="3 4" key="1">
    <citation type="submission" date="2018-11" db="EMBL/GenBank/DDBJ databases">
        <title>Draft genome analysis of Rheinheimera mesophila isolated from an industrial waste site.</title>
        <authorList>
            <person name="Yu Q."/>
            <person name="Qi Y."/>
            <person name="Zhang H."/>
            <person name="Lu Y."/>
            <person name="Pu J."/>
        </authorList>
    </citation>
    <scope>NUCLEOTIDE SEQUENCE [LARGE SCALE GENOMIC DNA]</scope>
    <source>
        <strain evidence="3 4">IITR13</strain>
    </source>
</reference>
<dbReference type="Gene3D" id="2.60.120.560">
    <property type="entry name" value="Exo-inulinase, domain 1"/>
    <property type="match status" value="1"/>
</dbReference>